<dbReference type="PROSITE" id="PS50111">
    <property type="entry name" value="CHEMOTAXIS_TRANSDUC_2"/>
    <property type="match status" value="1"/>
</dbReference>
<dbReference type="PANTHER" id="PTHR32089:SF112">
    <property type="entry name" value="LYSOZYME-LIKE PROTEIN-RELATED"/>
    <property type="match status" value="1"/>
</dbReference>
<keyword evidence="6" id="KW-1185">Reference proteome</keyword>
<dbReference type="InterPro" id="IPR025991">
    <property type="entry name" value="Chemoreceptor_zinc-bind_dom"/>
</dbReference>
<sequence length="356" mass="39161">MFGTSKKIDELKAQHQQEVNALKAQINELEMQVLQLETPVSKPVDTKKDEFVTSMLKSYEDGNTFLQKTVDSPLNRLEEINILTAQNSEMMSEVESETAQISSAIDKIQEFSHSLGNDSVSLNDSVMSIAAIINLIKDISDQTNLLALNAAIEAARAGEHGRGFAVVADEVRKLAERTQKATQEVEININGLKQNSNSMMEISNTFQDETSTVMGILDAFSHSIEGVVNNSEGIKNKTQYVTDELQVNVGKIDHISLKVQGYKALINSESVNIIDEDSCRFGKWYAEATNGILKGNSSLSTITKHHSNVHQGLKEAIELKDAGEYEAALTRMLDVENSSEAGFNELFSLVKASQSQ</sequence>
<proteinExistence type="predicted"/>
<dbReference type="InterPro" id="IPR004089">
    <property type="entry name" value="MCPsignal_dom"/>
</dbReference>
<dbReference type="SUPFAM" id="SSF58104">
    <property type="entry name" value="Methyl-accepting chemotaxis protein (MCP) signaling domain"/>
    <property type="match status" value="1"/>
</dbReference>
<protein>
    <submittedName>
        <fullName evidence="5">Chemotaxis protein</fullName>
    </submittedName>
</protein>
<dbReference type="GO" id="GO:0016020">
    <property type="term" value="C:membrane"/>
    <property type="evidence" value="ECO:0007669"/>
    <property type="project" value="InterPro"/>
</dbReference>
<dbReference type="Gene3D" id="1.10.287.950">
    <property type="entry name" value="Methyl-accepting chemotaxis protein"/>
    <property type="match status" value="1"/>
</dbReference>
<organism evidence="5 6">
    <name type="scientific">Sulfurimonas aquatica</name>
    <dbReference type="NCBI Taxonomy" id="2672570"/>
    <lineage>
        <taxon>Bacteria</taxon>
        <taxon>Pseudomonadati</taxon>
        <taxon>Campylobacterota</taxon>
        <taxon>Epsilonproteobacteria</taxon>
        <taxon>Campylobacterales</taxon>
        <taxon>Sulfurimonadaceae</taxon>
        <taxon>Sulfurimonas</taxon>
    </lineage>
</organism>
<accession>A0A975AYN3</accession>
<gene>
    <name evidence="5" type="ORF">GJV85_02295</name>
</gene>
<dbReference type="GO" id="GO:0007165">
    <property type="term" value="P:signal transduction"/>
    <property type="evidence" value="ECO:0007669"/>
    <property type="project" value="UniProtKB-KW"/>
</dbReference>
<dbReference type="Pfam" id="PF13682">
    <property type="entry name" value="CZB"/>
    <property type="match status" value="1"/>
</dbReference>
<keyword evidence="3" id="KW-0175">Coiled coil</keyword>
<dbReference type="SMART" id="SM00283">
    <property type="entry name" value="MA"/>
    <property type="match status" value="1"/>
</dbReference>
<feature type="coiled-coil region" evidence="3">
    <location>
        <begin position="5"/>
        <end position="32"/>
    </location>
</feature>
<dbReference type="PANTHER" id="PTHR32089">
    <property type="entry name" value="METHYL-ACCEPTING CHEMOTAXIS PROTEIN MCPB"/>
    <property type="match status" value="1"/>
</dbReference>
<dbReference type="EMBL" id="CP046072">
    <property type="protein sequence ID" value="QSZ40991.1"/>
    <property type="molecule type" value="Genomic_DNA"/>
</dbReference>
<reference evidence="5" key="1">
    <citation type="submission" date="2019-11" db="EMBL/GenBank/DDBJ databases">
        <authorList>
            <person name="Kojima H."/>
        </authorList>
    </citation>
    <scope>NUCLEOTIDE SEQUENCE</scope>
    <source>
        <strain evidence="5">H1576</strain>
    </source>
</reference>
<dbReference type="RefSeq" id="WP_207562264.1">
    <property type="nucleotide sequence ID" value="NZ_CP046072.1"/>
</dbReference>
<evidence type="ECO:0000256" key="3">
    <source>
        <dbReference type="SAM" id="Coils"/>
    </source>
</evidence>
<evidence type="ECO:0000256" key="1">
    <source>
        <dbReference type="ARBA" id="ARBA00023224"/>
    </source>
</evidence>
<name>A0A975AYN3_9BACT</name>
<evidence type="ECO:0000256" key="2">
    <source>
        <dbReference type="PROSITE-ProRule" id="PRU00284"/>
    </source>
</evidence>
<evidence type="ECO:0000313" key="5">
    <source>
        <dbReference type="EMBL" id="QSZ40991.1"/>
    </source>
</evidence>
<dbReference type="AlphaFoldDB" id="A0A975AYN3"/>
<dbReference type="KEGG" id="saqt:GJV85_02295"/>
<dbReference type="Pfam" id="PF00015">
    <property type="entry name" value="MCPsignal"/>
    <property type="match status" value="1"/>
</dbReference>
<evidence type="ECO:0000259" key="4">
    <source>
        <dbReference type="PROSITE" id="PS50111"/>
    </source>
</evidence>
<keyword evidence="1 2" id="KW-0807">Transducer</keyword>
<dbReference type="Proteomes" id="UP000671852">
    <property type="component" value="Chromosome"/>
</dbReference>
<feature type="domain" description="Methyl-accepting transducer" evidence="4">
    <location>
        <begin position="85"/>
        <end position="263"/>
    </location>
</feature>
<evidence type="ECO:0000313" key="6">
    <source>
        <dbReference type="Proteomes" id="UP000671852"/>
    </source>
</evidence>
<reference evidence="5" key="2">
    <citation type="submission" date="2021-04" db="EMBL/GenBank/DDBJ databases">
        <title>Isolation and characterization of a novel species of the genus Sulfurimonas.</title>
        <authorList>
            <person name="Fukui M."/>
        </authorList>
    </citation>
    <scope>NUCLEOTIDE SEQUENCE</scope>
    <source>
        <strain evidence="5">H1576</strain>
    </source>
</reference>